<proteinExistence type="predicted"/>
<dbReference type="Proteomes" id="UP000727407">
    <property type="component" value="Unassembled WGS sequence"/>
</dbReference>
<evidence type="ECO:0000313" key="1">
    <source>
        <dbReference type="EMBL" id="KAF5893245.1"/>
    </source>
</evidence>
<keyword evidence="1" id="KW-0418">Kinase</keyword>
<reference evidence="1" key="1">
    <citation type="submission" date="2020-07" db="EMBL/GenBank/DDBJ databases">
        <title>Clarias magur genome sequencing, assembly and annotation.</title>
        <authorList>
            <person name="Kushwaha B."/>
            <person name="Kumar R."/>
            <person name="Das P."/>
            <person name="Joshi C.G."/>
            <person name="Kumar D."/>
            <person name="Nagpure N.S."/>
            <person name="Pandey M."/>
            <person name="Agarwal S."/>
            <person name="Srivastava S."/>
            <person name="Singh M."/>
            <person name="Sahoo L."/>
            <person name="Jayasankar P."/>
            <person name="Meher P.K."/>
            <person name="Koringa P.G."/>
            <person name="Iquebal M.A."/>
            <person name="Das S.P."/>
            <person name="Bit A."/>
            <person name="Patnaik S."/>
            <person name="Patel N."/>
            <person name="Shah T.M."/>
            <person name="Hinsu A."/>
            <person name="Jena J.K."/>
        </authorList>
    </citation>
    <scope>NUCLEOTIDE SEQUENCE</scope>
    <source>
        <strain evidence="1">CIFAMagur01</strain>
        <tissue evidence="1">Testis</tissue>
    </source>
</reference>
<gene>
    <name evidence="1" type="primary">akt1</name>
    <name evidence="1" type="ORF">DAT39_017033</name>
</gene>
<dbReference type="EMBL" id="QNUK01000444">
    <property type="protein sequence ID" value="KAF5893245.1"/>
    <property type="molecule type" value="Genomic_DNA"/>
</dbReference>
<keyword evidence="2" id="KW-1185">Reference proteome</keyword>
<dbReference type="AlphaFoldDB" id="A0A8J4TDH3"/>
<keyword evidence="1" id="KW-0808">Transferase</keyword>
<name>A0A8J4TDH3_CLAMG</name>
<comment type="caution">
    <text evidence="1">The sequence shown here is derived from an EMBL/GenBank/DDBJ whole genome shotgun (WGS) entry which is preliminary data.</text>
</comment>
<sequence>MSDVTIVKEGWVQKRGISQVVTVELSAGSHMVAMLSPAGLGTLCTERRMQ</sequence>
<protein>
    <submittedName>
        <fullName evidence="1">RAC-gamma serine/threonine-protein kinase</fullName>
    </submittedName>
</protein>
<accession>A0A8J4TDH3</accession>
<evidence type="ECO:0000313" key="2">
    <source>
        <dbReference type="Proteomes" id="UP000727407"/>
    </source>
</evidence>
<organism evidence="1 2">
    <name type="scientific">Clarias magur</name>
    <name type="common">Asian catfish</name>
    <name type="synonym">Macropteronotus magur</name>
    <dbReference type="NCBI Taxonomy" id="1594786"/>
    <lineage>
        <taxon>Eukaryota</taxon>
        <taxon>Metazoa</taxon>
        <taxon>Chordata</taxon>
        <taxon>Craniata</taxon>
        <taxon>Vertebrata</taxon>
        <taxon>Euteleostomi</taxon>
        <taxon>Actinopterygii</taxon>
        <taxon>Neopterygii</taxon>
        <taxon>Teleostei</taxon>
        <taxon>Ostariophysi</taxon>
        <taxon>Siluriformes</taxon>
        <taxon>Clariidae</taxon>
        <taxon>Clarias</taxon>
    </lineage>
</organism>
<dbReference type="GO" id="GO:0016301">
    <property type="term" value="F:kinase activity"/>
    <property type="evidence" value="ECO:0007669"/>
    <property type="project" value="UniProtKB-KW"/>
</dbReference>